<dbReference type="Pfam" id="PF03123">
    <property type="entry name" value="CAT_RBD"/>
    <property type="match status" value="1"/>
</dbReference>
<dbReference type="InterPro" id="IPR036650">
    <property type="entry name" value="CAT_RNA-bd_dom_sf"/>
</dbReference>
<dbReference type="Proteomes" id="UP000822184">
    <property type="component" value="Unassembled WGS sequence"/>
</dbReference>
<dbReference type="SUPFAM" id="SSF63520">
    <property type="entry name" value="PTS-regulatory domain, PRD"/>
    <property type="match status" value="2"/>
</dbReference>
<reference evidence="3" key="4">
    <citation type="journal article" date="2022" name="Nat. Biotechnol.">
        <title>Carbon-negative production of acetone and isopropanol by gas fermentation at industrial pilot scale.</title>
        <authorList>
            <person name="Liew F.E."/>
            <person name="Nogle R."/>
            <person name="Abdalla T."/>
            <person name="Rasor B.J."/>
            <person name="Canter C."/>
            <person name="Jensen R.O."/>
            <person name="Wang L."/>
            <person name="Strutz J."/>
            <person name="Chirania P."/>
            <person name="De Tissera S."/>
            <person name="Mueller A.P."/>
            <person name="Ruan Z."/>
            <person name="Gao A."/>
            <person name="Tran L."/>
            <person name="Engle N.L."/>
            <person name="Bromley J.C."/>
            <person name="Daniell J."/>
            <person name="Conrado R."/>
            <person name="Tschaplinski T.J."/>
            <person name="Giannone R.J."/>
            <person name="Hettich R.L."/>
            <person name="Karim A.S."/>
            <person name="Simpson S.D."/>
            <person name="Brown S.D."/>
            <person name="Leang C."/>
            <person name="Jewett M.C."/>
            <person name="Kopke M."/>
        </authorList>
    </citation>
    <scope>NUCLEOTIDE SEQUENCE</scope>
    <source>
        <strain evidence="3">DJ015</strain>
    </source>
</reference>
<sequence length="279" mass="32746">MLINKVLNNNAVITNDVNGKEVIVMGKGIAYGRKNGDIVDPKKITKKFILSSIEYPNRLVEALSSIPVEYIEICDGIVEHAKQKLSTKLDDSLYISLLDHINTSIERYKEGIIINNKLLWEIKHFYKNEYEIGLYGITLIEKNYNLKMEEDEAGFIALHIVSAEISNDIQDIYEITGFIQNIVNIVKYYFKYDFDTESLDYYRFVTHLKFFGHRVFSKKLNNKDNLNNNILELLKEKYVEQYLCSLKIKQFIEDKYYYYLDDDEILYLTIHIAKLIKGK</sequence>
<evidence type="ECO:0000259" key="2">
    <source>
        <dbReference type="PROSITE" id="PS51372"/>
    </source>
</evidence>
<dbReference type="Pfam" id="PF00874">
    <property type="entry name" value="PRD"/>
    <property type="match status" value="2"/>
</dbReference>
<dbReference type="AlphaFoldDB" id="A0A1S8PE03"/>
<dbReference type="Proteomes" id="UP001194098">
    <property type="component" value="Unassembled WGS sequence"/>
</dbReference>
<dbReference type="PROSITE" id="PS51372">
    <property type="entry name" value="PRD_2"/>
    <property type="match status" value="2"/>
</dbReference>
<dbReference type="GeneID" id="66343626"/>
<evidence type="ECO:0000313" key="5">
    <source>
        <dbReference type="EMBL" id="NSB17024.1"/>
    </source>
</evidence>
<gene>
    <name evidence="5" type="ORF">BCD95_005283</name>
    <name evidence="4" type="ORF">HF849_24000</name>
    <name evidence="3" type="ORF">HGI39_08800</name>
</gene>
<dbReference type="PANTHER" id="PTHR30185:SF15">
    <property type="entry name" value="CRYPTIC BETA-GLUCOSIDE BGL OPERON ANTITERMINATOR"/>
    <property type="match status" value="1"/>
</dbReference>
<comment type="caution">
    <text evidence="4">The sequence shown here is derived from an EMBL/GenBank/DDBJ whole genome shotgun (WGS) entry which is preliminary data.</text>
</comment>
<dbReference type="EMBL" id="JABTDW010000001">
    <property type="protein sequence ID" value="NSB17024.1"/>
    <property type="molecule type" value="Genomic_DNA"/>
</dbReference>
<name>A0A1S8PE03_CLOBE</name>
<reference evidence="5" key="3">
    <citation type="submission" date="2020-06" db="EMBL/GenBank/DDBJ databases">
        <title>Genomic insights into acetone-butanol-ethanol (ABE) fermentation by sequencing solventogenic clostridia strains.</title>
        <authorList>
            <person name="Brown S."/>
        </authorList>
    </citation>
    <scope>NUCLEOTIDE SEQUENCE</scope>
    <source>
        <strain evidence="5">DJ123</strain>
    </source>
</reference>
<dbReference type="NCBIfam" id="NF046042">
    <property type="entry name" value="LicT"/>
    <property type="match status" value="1"/>
</dbReference>
<dbReference type="RefSeq" id="WP_077855738.1">
    <property type="nucleotide sequence ID" value="NZ_BKAK01000096.1"/>
</dbReference>
<accession>A0A1S8PE03</accession>
<dbReference type="Gene3D" id="2.30.24.10">
    <property type="entry name" value="CAT RNA-binding domain"/>
    <property type="match status" value="1"/>
</dbReference>
<dbReference type="GO" id="GO:0003723">
    <property type="term" value="F:RNA binding"/>
    <property type="evidence" value="ECO:0007669"/>
    <property type="project" value="InterPro"/>
</dbReference>
<dbReference type="SUPFAM" id="SSF50151">
    <property type="entry name" value="SacY-like RNA-binding domain"/>
    <property type="match status" value="1"/>
</dbReference>
<protein>
    <submittedName>
        <fullName evidence="5">Beta-glucoside operon transcriptional antiterminator</fullName>
    </submittedName>
    <submittedName>
        <fullName evidence="4">PRD domain-containing protein</fullName>
    </submittedName>
</protein>
<reference evidence="4 6" key="2">
    <citation type="submission" date="2020-04" db="EMBL/GenBank/DDBJ databases">
        <authorList>
            <person name="Hitch T.C.A."/>
            <person name="Wylensek D."/>
            <person name="Clavel T."/>
        </authorList>
    </citation>
    <scope>NUCLEOTIDE SEQUENCE [LARGE SCALE GENOMIC DNA]</scope>
    <source>
        <strain evidence="4 6">WB01_NA02</strain>
    </source>
</reference>
<dbReference type="GO" id="GO:0006355">
    <property type="term" value="P:regulation of DNA-templated transcription"/>
    <property type="evidence" value="ECO:0007669"/>
    <property type="project" value="InterPro"/>
</dbReference>
<evidence type="ECO:0000256" key="1">
    <source>
        <dbReference type="ARBA" id="ARBA00022737"/>
    </source>
</evidence>
<proteinExistence type="predicted"/>
<dbReference type="EMBL" id="JABAGV010000017">
    <property type="protein sequence ID" value="MBC2474799.1"/>
    <property type="molecule type" value="Genomic_DNA"/>
</dbReference>
<evidence type="ECO:0000313" key="4">
    <source>
        <dbReference type="EMBL" id="NMF07741.1"/>
    </source>
</evidence>
<dbReference type="InterPro" id="IPR050661">
    <property type="entry name" value="BglG_antiterminators"/>
</dbReference>
<dbReference type="Gene3D" id="1.10.1790.10">
    <property type="entry name" value="PRD domain"/>
    <property type="match status" value="2"/>
</dbReference>
<dbReference type="Proteomes" id="UP000587880">
    <property type="component" value="Unassembled WGS sequence"/>
</dbReference>
<dbReference type="InterPro" id="IPR004341">
    <property type="entry name" value="CAT_RNA-bd_dom"/>
</dbReference>
<reference evidence="3" key="1">
    <citation type="submission" date="2020-04" db="EMBL/GenBank/DDBJ databases">
        <authorList>
            <person name="Brown S."/>
        </authorList>
    </citation>
    <scope>NUCLEOTIDE SEQUENCE</scope>
    <source>
        <strain evidence="3">DJ015</strain>
    </source>
</reference>
<feature type="domain" description="PRD" evidence="2">
    <location>
        <begin position="171"/>
        <end position="279"/>
    </location>
</feature>
<keyword evidence="1" id="KW-0677">Repeat</keyword>
<organism evidence="4 6">
    <name type="scientific">Clostridium beijerinckii</name>
    <name type="common">Clostridium MP</name>
    <dbReference type="NCBI Taxonomy" id="1520"/>
    <lineage>
        <taxon>Bacteria</taxon>
        <taxon>Bacillati</taxon>
        <taxon>Bacillota</taxon>
        <taxon>Clostridia</taxon>
        <taxon>Eubacteriales</taxon>
        <taxon>Clostridiaceae</taxon>
        <taxon>Clostridium</taxon>
    </lineage>
</organism>
<dbReference type="EMBL" id="JABAGD010000076">
    <property type="protein sequence ID" value="NMF07741.1"/>
    <property type="molecule type" value="Genomic_DNA"/>
</dbReference>
<evidence type="ECO:0000313" key="3">
    <source>
        <dbReference type="EMBL" id="MBC2474799.1"/>
    </source>
</evidence>
<evidence type="ECO:0000313" key="6">
    <source>
        <dbReference type="Proteomes" id="UP000587880"/>
    </source>
</evidence>
<dbReference type="SMART" id="SM01061">
    <property type="entry name" value="CAT_RBD"/>
    <property type="match status" value="1"/>
</dbReference>
<dbReference type="PANTHER" id="PTHR30185">
    <property type="entry name" value="CRYPTIC BETA-GLUCOSIDE BGL OPERON ANTITERMINATOR"/>
    <property type="match status" value="1"/>
</dbReference>
<dbReference type="InterPro" id="IPR036634">
    <property type="entry name" value="PRD_sf"/>
</dbReference>
<feature type="domain" description="PRD" evidence="2">
    <location>
        <begin position="65"/>
        <end position="170"/>
    </location>
</feature>
<dbReference type="InterPro" id="IPR011608">
    <property type="entry name" value="PRD"/>
</dbReference>